<dbReference type="SUPFAM" id="SSF55811">
    <property type="entry name" value="Nudix"/>
    <property type="match status" value="1"/>
</dbReference>
<keyword evidence="13 14" id="KW-0326">Glycosidase</keyword>
<evidence type="ECO:0000313" key="16">
    <source>
        <dbReference type="EMBL" id="AUB79827.1"/>
    </source>
</evidence>
<dbReference type="KEGG" id="tsy:THSYN_01865"/>
<dbReference type="Pfam" id="PF14815">
    <property type="entry name" value="NUDIX_4"/>
    <property type="match status" value="1"/>
</dbReference>
<dbReference type="Gene3D" id="1.10.340.30">
    <property type="entry name" value="Hypothetical protein, domain 2"/>
    <property type="match status" value="1"/>
</dbReference>
<dbReference type="GO" id="GO:0006284">
    <property type="term" value="P:base-excision repair"/>
    <property type="evidence" value="ECO:0007669"/>
    <property type="project" value="UniProtKB-UniRule"/>
</dbReference>
<evidence type="ECO:0000256" key="8">
    <source>
        <dbReference type="ARBA" id="ARBA00022763"/>
    </source>
</evidence>
<keyword evidence="10 14" id="KW-0408">Iron</keyword>
<dbReference type="CDD" id="cd03431">
    <property type="entry name" value="NUDIX_DNA_Glycosylase_C-MutY"/>
    <property type="match status" value="1"/>
</dbReference>
<dbReference type="NCBIfam" id="TIGR01084">
    <property type="entry name" value="mutY"/>
    <property type="match status" value="1"/>
</dbReference>
<keyword evidence="9" id="KW-0378">Hydrolase</keyword>
<comment type="similarity">
    <text evidence="3 14">Belongs to the Nth/MutY family.</text>
</comment>
<evidence type="ECO:0000256" key="7">
    <source>
        <dbReference type="ARBA" id="ARBA00022723"/>
    </source>
</evidence>
<dbReference type="SMART" id="SM00478">
    <property type="entry name" value="ENDO3c"/>
    <property type="match status" value="1"/>
</dbReference>
<evidence type="ECO:0000256" key="1">
    <source>
        <dbReference type="ARBA" id="ARBA00000843"/>
    </source>
</evidence>
<dbReference type="PANTHER" id="PTHR42944">
    <property type="entry name" value="ADENINE DNA GLYCOSYLASE"/>
    <property type="match status" value="1"/>
</dbReference>
<evidence type="ECO:0000256" key="2">
    <source>
        <dbReference type="ARBA" id="ARBA00002933"/>
    </source>
</evidence>
<evidence type="ECO:0000256" key="9">
    <source>
        <dbReference type="ARBA" id="ARBA00022801"/>
    </source>
</evidence>
<dbReference type="PANTHER" id="PTHR42944:SF1">
    <property type="entry name" value="ADENINE DNA GLYCOSYLASE"/>
    <property type="match status" value="1"/>
</dbReference>
<keyword evidence="6" id="KW-0004">4Fe-4S</keyword>
<comment type="catalytic activity">
    <reaction evidence="1 14">
        <text>Hydrolyzes free adenine bases from 7,8-dihydro-8-oxoguanine:adenine mismatched double-stranded DNA, leaving an apurinic site.</text>
        <dbReference type="EC" id="3.2.2.31"/>
    </reaction>
</comment>
<dbReference type="EC" id="3.2.2.31" evidence="4 14"/>
<dbReference type="GO" id="GO:0035485">
    <property type="term" value="F:adenine/guanine mispair binding"/>
    <property type="evidence" value="ECO:0007669"/>
    <property type="project" value="TreeGrafter"/>
</dbReference>
<dbReference type="InterPro" id="IPR029119">
    <property type="entry name" value="MutY_C"/>
</dbReference>
<dbReference type="OrthoDB" id="9802365at2"/>
<evidence type="ECO:0000256" key="4">
    <source>
        <dbReference type="ARBA" id="ARBA00012045"/>
    </source>
</evidence>
<evidence type="ECO:0000256" key="10">
    <source>
        <dbReference type="ARBA" id="ARBA00023004"/>
    </source>
</evidence>
<dbReference type="InterPro" id="IPR005760">
    <property type="entry name" value="A/G_AdeGlyc_MutY"/>
</dbReference>
<feature type="domain" description="HhH-GPD" evidence="15">
    <location>
        <begin position="39"/>
        <end position="190"/>
    </location>
</feature>
<dbReference type="InterPro" id="IPR004035">
    <property type="entry name" value="Endouclease-III_FeS-bd_BS"/>
</dbReference>
<dbReference type="EMBL" id="CP020370">
    <property type="protein sequence ID" value="AUB79827.1"/>
    <property type="molecule type" value="Genomic_DNA"/>
</dbReference>
<gene>
    <name evidence="16" type="ORF">THSYN_01865</name>
</gene>
<keyword evidence="7" id="KW-0479">Metal-binding</keyword>
<dbReference type="Proteomes" id="UP000232638">
    <property type="component" value="Chromosome"/>
</dbReference>
<dbReference type="GO" id="GO:0032357">
    <property type="term" value="F:oxidized purine DNA binding"/>
    <property type="evidence" value="ECO:0007669"/>
    <property type="project" value="TreeGrafter"/>
</dbReference>
<dbReference type="GO" id="GO:0046872">
    <property type="term" value="F:metal ion binding"/>
    <property type="evidence" value="ECO:0007669"/>
    <property type="project" value="UniProtKB-UniRule"/>
</dbReference>
<dbReference type="RefSeq" id="WP_100917642.1">
    <property type="nucleotide sequence ID" value="NZ_CP020370.1"/>
</dbReference>
<comment type="cofactor">
    <cofactor evidence="14">
        <name>[4Fe-4S] cluster</name>
        <dbReference type="ChEBI" id="CHEBI:49883"/>
    </cofactor>
    <text evidence="14">Binds 1 [4Fe-4S] cluster.</text>
</comment>
<evidence type="ECO:0000256" key="12">
    <source>
        <dbReference type="ARBA" id="ARBA00023204"/>
    </source>
</evidence>
<comment type="function">
    <text evidence="2">Adenine glycosylase active on G-A mispairs. MutY also corrects error-prone DNA synthesis past GO lesions which are due to the oxidatively damaged form of guanine: 7,8-dihydro-8-oxoguanine (8-oxo-dGTP).</text>
</comment>
<organism evidence="16 17">
    <name type="scientific">Candidatus Thiodictyon syntrophicum</name>
    <dbReference type="NCBI Taxonomy" id="1166950"/>
    <lineage>
        <taxon>Bacteria</taxon>
        <taxon>Pseudomonadati</taxon>
        <taxon>Pseudomonadota</taxon>
        <taxon>Gammaproteobacteria</taxon>
        <taxon>Chromatiales</taxon>
        <taxon>Chromatiaceae</taxon>
        <taxon>Thiodictyon</taxon>
    </lineage>
</organism>
<dbReference type="GO" id="GO:0006298">
    <property type="term" value="P:mismatch repair"/>
    <property type="evidence" value="ECO:0007669"/>
    <property type="project" value="TreeGrafter"/>
</dbReference>
<dbReference type="CDD" id="cd00056">
    <property type="entry name" value="ENDO3c"/>
    <property type="match status" value="1"/>
</dbReference>
<dbReference type="InterPro" id="IPR023170">
    <property type="entry name" value="HhH_base_excis_C"/>
</dbReference>
<accession>A0A2K8U2Q5</accession>
<dbReference type="PROSITE" id="PS00764">
    <property type="entry name" value="ENDONUCLEASE_III_1"/>
    <property type="match status" value="1"/>
</dbReference>
<evidence type="ECO:0000256" key="14">
    <source>
        <dbReference type="RuleBase" id="RU365096"/>
    </source>
</evidence>
<keyword evidence="17" id="KW-1185">Reference proteome</keyword>
<proteinExistence type="inferred from homology"/>
<name>A0A2K8U2Q5_9GAMM</name>
<keyword evidence="12" id="KW-0234">DNA repair</keyword>
<evidence type="ECO:0000256" key="6">
    <source>
        <dbReference type="ARBA" id="ARBA00022485"/>
    </source>
</evidence>
<reference evidence="16 17" key="1">
    <citation type="submission" date="2017-03" db="EMBL/GenBank/DDBJ databases">
        <title>Complete genome sequence of Candidatus 'Thiodictyon syntrophicum' sp. nov. strain Cad16T, a photolithoautotroph purple sulfur bacterium isolated from an alpine meromictic lake.</title>
        <authorList>
            <person name="Luedin S.M."/>
            <person name="Pothier J.F."/>
            <person name="Danza F."/>
            <person name="Storelli N."/>
            <person name="Wittwer M."/>
            <person name="Tonolla M."/>
        </authorList>
    </citation>
    <scope>NUCLEOTIDE SEQUENCE [LARGE SCALE GENOMIC DNA]</scope>
    <source>
        <strain evidence="16 17">Cad16T</strain>
    </source>
</reference>
<dbReference type="Pfam" id="PF00730">
    <property type="entry name" value="HhH-GPD"/>
    <property type="match status" value="1"/>
</dbReference>
<evidence type="ECO:0000256" key="13">
    <source>
        <dbReference type="ARBA" id="ARBA00023295"/>
    </source>
</evidence>
<sequence length="359" mass="39845">MPPDTFSQALLDWFDRHGRRDLPWQREPTPYRVWVSEIMLQQTQVAVVIPYFERFMARFPTLAELAAAPLDAVLAHWSGLGYYARARHLHRAAVLIRERHGGDFPTAIASVEALPGIGRSTAGAVLSLALGQRHPILDGNVKRVLARSFGVTGWPGQAAVQAELWRLAQRLTPALRVDAYNQALMDLGATLCTRTRPACERCPVGERCVARRQGRQAQLPTPKPSRRLPERATLMILARDPQGAVLLERRPPTGIWGGLWSLPETDPGRDPADWCRERTGAAPLRLEMHPPRRQTFSHFALAMRIAQVWTPAAPMGIADTDREAWWQPGALAALGLPAPVRTILADLVPPDPGQPLPRE</sequence>
<dbReference type="AlphaFoldDB" id="A0A2K8U2Q5"/>
<dbReference type="InterPro" id="IPR015797">
    <property type="entry name" value="NUDIX_hydrolase-like_dom_sf"/>
</dbReference>
<dbReference type="SUPFAM" id="SSF48150">
    <property type="entry name" value="DNA-glycosylase"/>
    <property type="match status" value="1"/>
</dbReference>
<dbReference type="GO" id="GO:0034039">
    <property type="term" value="F:8-oxo-7,8-dihydroguanine DNA N-glycosylase activity"/>
    <property type="evidence" value="ECO:0007669"/>
    <property type="project" value="TreeGrafter"/>
</dbReference>
<dbReference type="GO" id="GO:0000701">
    <property type="term" value="F:purine-specific mismatch base pair DNA N-glycosylase activity"/>
    <property type="evidence" value="ECO:0007669"/>
    <property type="project" value="UniProtKB-EC"/>
</dbReference>
<protein>
    <recommendedName>
        <fullName evidence="5 14">Adenine DNA glycosylase</fullName>
        <ecNumber evidence="4 14">3.2.2.31</ecNumber>
    </recommendedName>
</protein>
<evidence type="ECO:0000256" key="3">
    <source>
        <dbReference type="ARBA" id="ARBA00008343"/>
    </source>
</evidence>
<dbReference type="InterPro" id="IPR044298">
    <property type="entry name" value="MIG/MutY"/>
</dbReference>
<evidence type="ECO:0000313" key="17">
    <source>
        <dbReference type="Proteomes" id="UP000232638"/>
    </source>
</evidence>
<dbReference type="Gene3D" id="1.10.1670.10">
    <property type="entry name" value="Helix-hairpin-Helix base-excision DNA repair enzymes (C-terminal)"/>
    <property type="match status" value="1"/>
</dbReference>
<dbReference type="PROSITE" id="PS01155">
    <property type="entry name" value="ENDONUCLEASE_III_2"/>
    <property type="match status" value="1"/>
</dbReference>
<evidence type="ECO:0000259" key="15">
    <source>
        <dbReference type="SMART" id="SM00478"/>
    </source>
</evidence>
<dbReference type="Gene3D" id="3.90.79.10">
    <property type="entry name" value="Nucleoside Triphosphate Pyrophosphohydrolase"/>
    <property type="match status" value="1"/>
</dbReference>
<keyword evidence="8 14" id="KW-0227">DNA damage</keyword>
<keyword evidence="11" id="KW-0411">Iron-sulfur</keyword>
<evidence type="ECO:0000256" key="5">
    <source>
        <dbReference type="ARBA" id="ARBA00022023"/>
    </source>
</evidence>
<dbReference type="InterPro" id="IPR003265">
    <property type="entry name" value="HhH-GPD_domain"/>
</dbReference>
<dbReference type="InterPro" id="IPR004036">
    <property type="entry name" value="Endonuclease-III-like_CS2"/>
</dbReference>
<dbReference type="GO" id="GO:0051539">
    <property type="term" value="F:4 iron, 4 sulfur cluster binding"/>
    <property type="evidence" value="ECO:0007669"/>
    <property type="project" value="UniProtKB-UniRule"/>
</dbReference>
<evidence type="ECO:0000256" key="11">
    <source>
        <dbReference type="ARBA" id="ARBA00023014"/>
    </source>
</evidence>
<dbReference type="InterPro" id="IPR011257">
    <property type="entry name" value="DNA_glycosylase"/>
</dbReference>
<dbReference type="FunFam" id="1.10.340.30:FF:000002">
    <property type="entry name" value="Adenine DNA glycosylase"/>
    <property type="match status" value="1"/>
</dbReference>